<dbReference type="STRING" id="264251.FB00_00155"/>
<evidence type="ECO:0000313" key="3">
    <source>
        <dbReference type="EMBL" id="KLN36300.1"/>
    </source>
</evidence>
<dbReference type="GO" id="GO:0016627">
    <property type="term" value="F:oxidoreductase activity, acting on the CH-CH group of donors"/>
    <property type="evidence" value="ECO:0007669"/>
    <property type="project" value="TreeGrafter"/>
</dbReference>
<accession>A0A0H2KRZ1</accession>
<sequence>MTTADPTVKNLDGYGTPPIEWARVHDTLFGRLPQEPGAGGPNRHTTWLATTDPDGKPHVVPFGALVLDEEIFLCSGEGTRKNRNLHRDPRCTLTVATEPFDLTVEGRAERVTDPDTLERAAAGFRADGWPATVDGDALTAEFSAPSAGPPPWAVYRLVPERVFAFGTAEPYGATRFDLPPRQRPGHAR</sequence>
<reference evidence="3 4" key="1">
    <citation type="submission" date="2014-05" db="EMBL/GenBank/DDBJ databases">
        <title>Cellulosimicrobium funkei U11 genome.</title>
        <authorList>
            <person name="Hu C."/>
            <person name="Gong Y."/>
            <person name="Wan W."/>
            <person name="Jiang M."/>
        </authorList>
    </citation>
    <scope>NUCLEOTIDE SEQUENCE [LARGE SCALE GENOMIC DNA]</scope>
    <source>
        <strain evidence="3 4">U11</strain>
    </source>
</reference>
<dbReference type="InterPro" id="IPR011576">
    <property type="entry name" value="Pyridox_Oxase_N"/>
</dbReference>
<comment type="caution">
    <text evidence="3">The sequence shown here is derived from an EMBL/GenBank/DDBJ whole genome shotgun (WGS) entry which is preliminary data.</text>
</comment>
<dbReference type="AlphaFoldDB" id="A0A0H2KRZ1"/>
<dbReference type="SUPFAM" id="SSF50475">
    <property type="entry name" value="FMN-binding split barrel"/>
    <property type="match status" value="1"/>
</dbReference>
<evidence type="ECO:0000259" key="2">
    <source>
        <dbReference type="Pfam" id="PF01243"/>
    </source>
</evidence>
<dbReference type="PANTHER" id="PTHR35176:SF6">
    <property type="entry name" value="HEME OXYGENASE HI_0854-RELATED"/>
    <property type="match status" value="1"/>
</dbReference>
<dbReference type="Proteomes" id="UP000035265">
    <property type="component" value="Unassembled WGS sequence"/>
</dbReference>
<dbReference type="InterPro" id="IPR012349">
    <property type="entry name" value="Split_barrel_FMN-bd"/>
</dbReference>
<keyword evidence="4" id="KW-1185">Reference proteome</keyword>
<gene>
    <name evidence="3" type="ORF">FB00_00155</name>
</gene>
<keyword evidence="1" id="KW-0560">Oxidoreductase</keyword>
<feature type="domain" description="Pyridoxamine 5'-phosphate oxidase N-terminal" evidence="2">
    <location>
        <begin position="43"/>
        <end position="162"/>
    </location>
</feature>
<dbReference type="EMBL" id="JNBQ01000001">
    <property type="protein sequence ID" value="KLN36300.1"/>
    <property type="molecule type" value="Genomic_DNA"/>
</dbReference>
<dbReference type="GO" id="GO:0070967">
    <property type="term" value="F:coenzyme F420 binding"/>
    <property type="evidence" value="ECO:0007669"/>
    <property type="project" value="TreeGrafter"/>
</dbReference>
<evidence type="ECO:0000256" key="1">
    <source>
        <dbReference type="ARBA" id="ARBA00023002"/>
    </source>
</evidence>
<proteinExistence type="predicted"/>
<dbReference type="GO" id="GO:0005829">
    <property type="term" value="C:cytosol"/>
    <property type="evidence" value="ECO:0007669"/>
    <property type="project" value="TreeGrafter"/>
</dbReference>
<evidence type="ECO:0000313" key="4">
    <source>
        <dbReference type="Proteomes" id="UP000035265"/>
    </source>
</evidence>
<dbReference type="Pfam" id="PF01243">
    <property type="entry name" value="PNPOx_N"/>
    <property type="match status" value="1"/>
</dbReference>
<dbReference type="InterPro" id="IPR052019">
    <property type="entry name" value="F420H2_bilvrd_red/Heme_oxyg"/>
</dbReference>
<dbReference type="PATRIC" id="fig|264251.5.peg.31"/>
<name>A0A0H2KRZ1_9MICO</name>
<protein>
    <submittedName>
        <fullName evidence="3">Pyridoxamine 5'-phosphate oxidase</fullName>
    </submittedName>
</protein>
<dbReference type="Gene3D" id="2.30.110.10">
    <property type="entry name" value="Electron Transport, Fmn-binding Protein, Chain A"/>
    <property type="match status" value="1"/>
</dbReference>
<dbReference type="RefSeq" id="WP_047230860.1">
    <property type="nucleotide sequence ID" value="NZ_JNBQ01000001.1"/>
</dbReference>
<organism evidence="3 4">
    <name type="scientific">Cellulosimicrobium funkei</name>
    <dbReference type="NCBI Taxonomy" id="264251"/>
    <lineage>
        <taxon>Bacteria</taxon>
        <taxon>Bacillati</taxon>
        <taxon>Actinomycetota</taxon>
        <taxon>Actinomycetes</taxon>
        <taxon>Micrococcales</taxon>
        <taxon>Promicromonosporaceae</taxon>
        <taxon>Cellulosimicrobium</taxon>
    </lineage>
</organism>
<dbReference type="PANTHER" id="PTHR35176">
    <property type="entry name" value="HEME OXYGENASE HI_0854-RELATED"/>
    <property type="match status" value="1"/>
</dbReference>